<dbReference type="PRINTS" id="PR00465">
    <property type="entry name" value="EP450IV"/>
</dbReference>
<dbReference type="CDD" id="cd11040">
    <property type="entry name" value="CYP7_CYP8-like"/>
    <property type="match status" value="1"/>
</dbReference>
<evidence type="ECO:0000256" key="5">
    <source>
        <dbReference type="ARBA" id="ARBA00023033"/>
    </source>
</evidence>
<evidence type="ECO:0000256" key="1">
    <source>
        <dbReference type="ARBA" id="ARBA00001971"/>
    </source>
</evidence>
<evidence type="ECO:0000256" key="2">
    <source>
        <dbReference type="ARBA" id="ARBA00010617"/>
    </source>
</evidence>
<dbReference type="SUPFAM" id="SSF48264">
    <property type="entry name" value="Cytochrome P450"/>
    <property type="match status" value="1"/>
</dbReference>
<dbReference type="PANTHER" id="PTHR47582:SF1">
    <property type="entry name" value="P450, PUTATIVE (EUROFUNG)-RELATED"/>
    <property type="match status" value="1"/>
</dbReference>
<protein>
    <submittedName>
        <fullName evidence="7">Cytochrome P450 oxidoreductase</fullName>
    </submittedName>
</protein>
<reference evidence="7 8" key="1">
    <citation type="submission" date="2023-01" db="EMBL/GenBank/DDBJ databases">
        <title>Analysis of 21 Apiospora genomes using comparative genomics revels a genus with tremendous synthesis potential of carbohydrate active enzymes and secondary metabolites.</title>
        <authorList>
            <person name="Sorensen T."/>
        </authorList>
    </citation>
    <scope>NUCLEOTIDE SEQUENCE [LARGE SCALE GENOMIC DNA]</scope>
    <source>
        <strain evidence="7 8">CBS 114990</strain>
    </source>
</reference>
<keyword evidence="6" id="KW-0732">Signal</keyword>
<keyword evidence="5" id="KW-0560">Oxidoreductase</keyword>
<comment type="similarity">
    <text evidence="2">Belongs to the cytochrome P450 family.</text>
</comment>
<keyword evidence="8" id="KW-1185">Reference proteome</keyword>
<name>A0ABR1X9L8_9PEZI</name>
<evidence type="ECO:0000313" key="7">
    <source>
        <dbReference type="EMBL" id="KAK8093354.1"/>
    </source>
</evidence>
<comment type="caution">
    <text evidence="7">The sequence shown here is derived from an EMBL/GenBank/DDBJ whole genome shotgun (WGS) entry which is preliminary data.</text>
</comment>
<comment type="cofactor">
    <cofactor evidence="1">
        <name>heme</name>
        <dbReference type="ChEBI" id="CHEBI:30413"/>
    </cofactor>
</comment>
<dbReference type="Proteomes" id="UP001433268">
    <property type="component" value="Unassembled WGS sequence"/>
</dbReference>
<dbReference type="InterPro" id="IPR053007">
    <property type="entry name" value="CYP450_monoxygenase_sec-met"/>
</dbReference>
<evidence type="ECO:0000256" key="4">
    <source>
        <dbReference type="ARBA" id="ARBA00023004"/>
    </source>
</evidence>
<accession>A0ABR1X9L8</accession>
<dbReference type="RefSeq" id="XP_066674127.1">
    <property type="nucleotide sequence ID" value="XM_066804354.1"/>
</dbReference>
<feature type="signal peptide" evidence="6">
    <location>
        <begin position="1"/>
        <end position="18"/>
    </location>
</feature>
<feature type="chain" id="PRO_5047482576" evidence="6">
    <location>
        <begin position="19"/>
        <end position="497"/>
    </location>
</feature>
<gene>
    <name evidence="7" type="ORF">PG997_000039</name>
</gene>
<dbReference type="InterPro" id="IPR002403">
    <property type="entry name" value="Cyt_P450_E_grp-IV"/>
</dbReference>
<dbReference type="InterPro" id="IPR036396">
    <property type="entry name" value="Cyt_P450_sf"/>
</dbReference>
<dbReference type="Pfam" id="PF00067">
    <property type="entry name" value="p450"/>
    <property type="match status" value="1"/>
</dbReference>
<organism evidence="7 8">
    <name type="scientific">Apiospora hydei</name>
    <dbReference type="NCBI Taxonomy" id="1337664"/>
    <lineage>
        <taxon>Eukaryota</taxon>
        <taxon>Fungi</taxon>
        <taxon>Dikarya</taxon>
        <taxon>Ascomycota</taxon>
        <taxon>Pezizomycotina</taxon>
        <taxon>Sordariomycetes</taxon>
        <taxon>Xylariomycetidae</taxon>
        <taxon>Amphisphaeriales</taxon>
        <taxon>Apiosporaceae</taxon>
        <taxon>Apiospora</taxon>
    </lineage>
</organism>
<keyword evidence="4" id="KW-0408">Iron</keyword>
<evidence type="ECO:0000256" key="6">
    <source>
        <dbReference type="SAM" id="SignalP"/>
    </source>
</evidence>
<evidence type="ECO:0000256" key="3">
    <source>
        <dbReference type="ARBA" id="ARBA00022723"/>
    </source>
</evidence>
<dbReference type="InterPro" id="IPR001128">
    <property type="entry name" value="Cyt_P450"/>
</dbReference>
<dbReference type="GeneID" id="92037414"/>
<evidence type="ECO:0000313" key="8">
    <source>
        <dbReference type="Proteomes" id="UP001433268"/>
    </source>
</evidence>
<sequence>MIAYLLSALAITWASLVALDRFLSIPHQLNEPPRILPKVPFIGHIIGMIQHGSNYYEILTKRSGLPIYTIYLPGSKIYVVTSPNLVTAIDRRSKTISFGPYVLSVDLLAEDLLEDDGPVGLRPETLKVMHESLAPGDDLQAITRVMLRRVAEHLEALHCREDAVVAGLFDWTRKFVTRASTDAIYGPSNNPFHKEDVYNALWTIDREFVLLGLNILPNILSPKGARGRRVFFEAMSKYYAAGHHKTASPLVQARHQVESKYGMPQKDMEHFNLSVSYGLLVNTVPSSAWVLYHVYSQPSLLSDVRQTIDSLVRIEGSTDVRVNLPDVIKAYPLLESLVQEVLRLHSTNASGRVVLRDTLIGDKYLLRKDAILLILSKGMHSNTEVWGPTASTFDPTRFLKQRAGRDPHRVPASAYRAWGSGASVCPGRYFATNEILSILIIMVLRYNVSPVRGEWKMPATKSHITTSILTPVTDIDVHIRPRKETSGIQWTFTWETE</sequence>
<dbReference type="EMBL" id="JAQQWN010000002">
    <property type="protein sequence ID" value="KAK8093354.1"/>
    <property type="molecule type" value="Genomic_DNA"/>
</dbReference>
<dbReference type="Gene3D" id="1.10.630.10">
    <property type="entry name" value="Cytochrome P450"/>
    <property type="match status" value="1"/>
</dbReference>
<keyword evidence="5" id="KW-0503">Monooxygenase</keyword>
<proteinExistence type="inferred from homology"/>
<dbReference type="PANTHER" id="PTHR47582">
    <property type="entry name" value="P450, PUTATIVE (EUROFUNG)-RELATED"/>
    <property type="match status" value="1"/>
</dbReference>
<keyword evidence="3" id="KW-0479">Metal-binding</keyword>